<dbReference type="PANTHER" id="PTHR43283">
    <property type="entry name" value="BETA-LACTAMASE-RELATED"/>
    <property type="match status" value="1"/>
</dbReference>
<name>A0A2A4FP56_9BURK</name>
<dbReference type="EMBL" id="MTZU01000004">
    <property type="protein sequence ID" value="PCE34206.1"/>
    <property type="molecule type" value="Genomic_DNA"/>
</dbReference>
<accession>A0A2A4FP56</accession>
<dbReference type="Proteomes" id="UP000217994">
    <property type="component" value="Unassembled WGS sequence"/>
</dbReference>
<protein>
    <submittedName>
        <fullName evidence="2">Serine hydrolase</fullName>
    </submittedName>
</protein>
<evidence type="ECO:0000313" key="3">
    <source>
        <dbReference type="Proteomes" id="UP000217994"/>
    </source>
</evidence>
<dbReference type="AlphaFoldDB" id="A0A2A4FP56"/>
<organism evidence="2 3">
    <name type="scientific">Burkholderia ubonensis subsp. mesacidophila</name>
    <dbReference type="NCBI Taxonomy" id="265293"/>
    <lineage>
        <taxon>Bacteria</taxon>
        <taxon>Pseudomonadati</taxon>
        <taxon>Pseudomonadota</taxon>
        <taxon>Betaproteobacteria</taxon>
        <taxon>Burkholderiales</taxon>
        <taxon>Burkholderiaceae</taxon>
        <taxon>Burkholderia</taxon>
        <taxon>Burkholderia cepacia complex</taxon>
    </lineage>
</organism>
<evidence type="ECO:0000313" key="2">
    <source>
        <dbReference type="EMBL" id="PCE34206.1"/>
    </source>
</evidence>
<comment type="caution">
    <text evidence="2">The sequence shown here is derived from an EMBL/GenBank/DDBJ whole genome shotgun (WGS) entry which is preliminary data.</text>
</comment>
<dbReference type="GO" id="GO:0016787">
    <property type="term" value="F:hydrolase activity"/>
    <property type="evidence" value="ECO:0007669"/>
    <property type="project" value="UniProtKB-KW"/>
</dbReference>
<dbReference type="SUPFAM" id="SSF56601">
    <property type="entry name" value="beta-lactamase/transpeptidase-like"/>
    <property type="match status" value="1"/>
</dbReference>
<sequence length="324" mass="35065">MAIYVTGKGTRFPWGTASGLADASASRPLGVDTPLRVASNTKMFVAAAVLRLWEQGRIDIDASIAAAATPDLVAVLQAGGYRTESITVRQLMNHSAGLYDHGDDPRFIPAVLADPSHHWTRDEQVRLSTGYAGPQSEPGSRFQYSDTGYVVLGDLVERATGETLAAVVRKELRFDARALRSTWWELFEQPPSHVEPRARQFLGDRDMTDVNATMDLYGGGGLVMSARDLASFAADLFEGRVFDNPQTLAEMLKAGSHEGADAYRLGVFVGEIGGAVCYSHAGFWGTVVYYMPQHGIAVSGVTTVRGARPELVSIIETAIGEWVR</sequence>
<gene>
    <name evidence="2" type="ORF">BZL54_01180</name>
</gene>
<proteinExistence type="predicted"/>
<reference evidence="2 3" key="1">
    <citation type="submission" date="2017-01" db="EMBL/GenBank/DDBJ databases">
        <title>Whole-Genome Shotgun Sequencing of Two beta-Proteobacterial Species in Search of the Bulgecin Biosynthetic Cluster.</title>
        <authorList>
            <person name="Horsman M.E."/>
            <person name="Marous D.R."/>
            <person name="Li R."/>
            <person name="Oliver R.A."/>
            <person name="Byun B."/>
            <person name="Emrich S.J."/>
            <person name="Boggess B."/>
            <person name="Townsend C.A."/>
            <person name="Mobashery S."/>
        </authorList>
    </citation>
    <scope>NUCLEOTIDE SEQUENCE [LARGE SCALE GENOMIC DNA]</scope>
    <source>
        <strain evidence="2 3">ATCC 31433</strain>
    </source>
</reference>
<dbReference type="Pfam" id="PF00144">
    <property type="entry name" value="Beta-lactamase"/>
    <property type="match status" value="1"/>
</dbReference>
<dbReference type="InterPro" id="IPR050789">
    <property type="entry name" value="Diverse_Enzym_Activities"/>
</dbReference>
<dbReference type="InterPro" id="IPR012338">
    <property type="entry name" value="Beta-lactam/transpept-like"/>
</dbReference>
<keyword evidence="2" id="KW-0378">Hydrolase</keyword>
<dbReference type="InterPro" id="IPR001466">
    <property type="entry name" value="Beta-lactam-related"/>
</dbReference>
<evidence type="ECO:0000259" key="1">
    <source>
        <dbReference type="Pfam" id="PF00144"/>
    </source>
</evidence>
<dbReference type="Gene3D" id="3.40.710.10">
    <property type="entry name" value="DD-peptidase/beta-lactamase superfamily"/>
    <property type="match status" value="1"/>
</dbReference>
<feature type="domain" description="Beta-lactamase-related" evidence="1">
    <location>
        <begin position="2"/>
        <end position="306"/>
    </location>
</feature>